<evidence type="ECO:0000256" key="5">
    <source>
        <dbReference type="ARBA" id="ARBA00023163"/>
    </source>
</evidence>
<name>A0ABM8VLC9_9BACL</name>
<keyword evidence="11" id="KW-1185">Reference proteome</keyword>
<keyword evidence="1 6" id="KW-0597">Phosphoprotein</keyword>
<feature type="modified residue" description="4-aspartylphosphate" evidence="6">
    <location>
        <position position="63"/>
    </location>
</feature>
<dbReference type="InterPro" id="IPR039420">
    <property type="entry name" value="WalR-like"/>
</dbReference>
<organism evidence="10 11">
    <name type="scientific">Paenibacillus allorhizosphaerae</name>
    <dbReference type="NCBI Taxonomy" id="2849866"/>
    <lineage>
        <taxon>Bacteria</taxon>
        <taxon>Bacillati</taxon>
        <taxon>Bacillota</taxon>
        <taxon>Bacilli</taxon>
        <taxon>Bacillales</taxon>
        <taxon>Paenibacillaceae</taxon>
        <taxon>Paenibacillus</taxon>
    </lineage>
</organism>
<dbReference type="Proteomes" id="UP000730618">
    <property type="component" value="Unassembled WGS sequence"/>
</dbReference>
<dbReference type="SMART" id="SM00862">
    <property type="entry name" value="Trans_reg_C"/>
    <property type="match status" value="1"/>
</dbReference>
<evidence type="ECO:0000313" key="11">
    <source>
        <dbReference type="Proteomes" id="UP000730618"/>
    </source>
</evidence>
<dbReference type="PANTHER" id="PTHR48111">
    <property type="entry name" value="REGULATOR OF RPOS"/>
    <property type="match status" value="1"/>
</dbReference>
<dbReference type="PANTHER" id="PTHR48111:SF21">
    <property type="entry name" value="DNA-BINDING DUAL MASTER TRANSCRIPTIONAL REGULATOR RPAA"/>
    <property type="match status" value="1"/>
</dbReference>
<dbReference type="InterPro" id="IPR001867">
    <property type="entry name" value="OmpR/PhoB-type_DNA-bd"/>
</dbReference>
<dbReference type="PROSITE" id="PS50110">
    <property type="entry name" value="RESPONSE_REGULATORY"/>
    <property type="match status" value="1"/>
</dbReference>
<comment type="caution">
    <text evidence="10">The sequence shown here is derived from an EMBL/GenBank/DDBJ whole genome shotgun (WGS) entry which is preliminary data.</text>
</comment>
<feature type="DNA-binding region" description="OmpR/PhoB-type" evidence="7">
    <location>
        <begin position="153"/>
        <end position="250"/>
    </location>
</feature>
<evidence type="ECO:0000259" key="9">
    <source>
        <dbReference type="PROSITE" id="PS51755"/>
    </source>
</evidence>
<gene>
    <name evidence="10" type="primary">srrA_6</name>
    <name evidence="10" type="ORF">PAECIP111802_04220</name>
</gene>
<dbReference type="Pfam" id="PF00072">
    <property type="entry name" value="Response_reg"/>
    <property type="match status" value="1"/>
</dbReference>
<keyword evidence="3" id="KW-0805">Transcription regulation</keyword>
<dbReference type="RefSeq" id="WP_218100507.1">
    <property type="nucleotide sequence ID" value="NZ_CAJVCE010000012.1"/>
</dbReference>
<evidence type="ECO:0000256" key="7">
    <source>
        <dbReference type="PROSITE-ProRule" id="PRU01091"/>
    </source>
</evidence>
<dbReference type="EMBL" id="CAJVCE010000012">
    <property type="protein sequence ID" value="CAG7648477.1"/>
    <property type="molecule type" value="Genomic_DNA"/>
</dbReference>
<feature type="domain" description="Response regulatory" evidence="8">
    <location>
        <begin position="14"/>
        <end position="131"/>
    </location>
</feature>
<sequence length="254" mass="28421">MSNNAPGFVGKPVKIVVVEDEPHIAEVIRLYLEHAGYEPLIMNRGNGVMEAIKSDEPNLVLLDVMLPDISGFELCSQIRQLPGAKGMTPVIFLTAKGESIDKLRGFNLGVDDYVVKPFDPNELVARIKAVLRRTMLQNTAPAPAPAAMAETKPKTLHIRNLRIDLEQYKVTLDGVRVDLTPKEIELLHFLATSPSRVYTREDLLGYVWQFDFSGGTRTVDAHVKNLRKKLGSHDGWTIQTLWGIGYSFEVKRDD</sequence>
<keyword evidence="2" id="KW-0902">Two-component regulatory system</keyword>
<evidence type="ECO:0000259" key="8">
    <source>
        <dbReference type="PROSITE" id="PS50110"/>
    </source>
</evidence>
<evidence type="ECO:0000256" key="1">
    <source>
        <dbReference type="ARBA" id="ARBA00022553"/>
    </source>
</evidence>
<proteinExistence type="predicted"/>
<keyword evidence="4 7" id="KW-0238">DNA-binding</keyword>
<evidence type="ECO:0000256" key="2">
    <source>
        <dbReference type="ARBA" id="ARBA00023012"/>
    </source>
</evidence>
<dbReference type="CDD" id="cd00383">
    <property type="entry name" value="trans_reg_C"/>
    <property type="match status" value="1"/>
</dbReference>
<reference evidence="10 11" key="1">
    <citation type="submission" date="2021-06" db="EMBL/GenBank/DDBJ databases">
        <authorList>
            <person name="Criscuolo A."/>
        </authorList>
    </citation>
    <scope>NUCLEOTIDE SEQUENCE [LARGE SCALE GENOMIC DNA]</scope>
    <source>
        <strain evidence="11">CIP 111802</strain>
    </source>
</reference>
<protein>
    <submittedName>
        <fullName evidence="10">Transcriptional regulatory protein SrrA</fullName>
    </submittedName>
</protein>
<evidence type="ECO:0000256" key="4">
    <source>
        <dbReference type="ARBA" id="ARBA00023125"/>
    </source>
</evidence>
<dbReference type="InterPro" id="IPR001789">
    <property type="entry name" value="Sig_transdc_resp-reg_receiver"/>
</dbReference>
<evidence type="ECO:0000313" key="10">
    <source>
        <dbReference type="EMBL" id="CAG7648477.1"/>
    </source>
</evidence>
<dbReference type="Pfam" id="PF00486">
    <property type="entry name" value="Trans_reg_C"/>
    <property type="match status" value="1"/>
</dbReference>
<keyword evidence="5" id="KW-0804">Transcription</keyword>
<evidence type="ECO:0000256" key="6">
    <source>
        <dbReference type="PROSITE-ProRule" id="PRU00169"/>
    </source>
</evidence>
<dbReference type="SMART" id="SM00448">
    <property type="entry name" value="REC"/>
    <property type="match status" value="1"/>
</dbReference>
<feature type="domain" description="OmpR/PhoB-type" evidence="9">
    <location>
        <begin position="153"/>
        <end position="250"/>
    </location>
</feature>
<evidence type="ECO:0000256" key="3">
    <source>
        <dbReference type="ARBA" id="ARBA00023015"/>
    </source>
</evidence>
<dbReference type="PROSITE" id="PS51755">
    <property type="entry name" value="OMPR_PHOB"/>
    <property type="match status" value="1"/>
</dbReference>
<accession>A0ABM8VLC9</accession>